<reference evidence="2 3" key="1">
    <citation type="submission" date="2021-01" db="EMBL/GenBank/DDBJ databases">
        <title>Tumebacillus sp. strain ITR2 16S ribosomal RNA gene Genome sequencing and assembly.</title>
        <authorList>
            <person name="Kang M."/>
        </authorList>
    </citation>
    <scope>NUCLEOTIDE SEQUENCE [LARGE SCALE GENOMIC DNA]</scope>
    <source>
        <strain evidence="2 3">ITR2</strain>
    </source>
</reference>
<protein>
    <submittedName>
        <fullName evidence="2">Uncharacterized protein</fullName>
    </submittedName>
</protein>
<evidence type="ECO:0000313" key="2">
    <source>
        <dbReference type="EMBL" id="MBL0388894.1"/>
    </source>
</evidence>
<organism evidence="2 3">
    <name type="scientific">Tumebacillus amylolyticus</name>
    <dbReference type="NCBI Taxonomy" id="2801339"/>
    <lineage>
        <taxon>Bacteria</taxon>
        <taxon>Bacillati</taxon>
        <taxon>Bacillota</taxon>
        <taxon>Bacilli</taxon>
        <taxon>Bacillales</taxon>
        <taxon>Alicyclobacillaceae</taxon>
        <taxon>Tumebacillus</taxon>
    </lineage>
</organism>
<proteinExistence type="predicted"/>
<gene>
    <name evidence="2" type="ORF">JJB07_20060</name>
</gene>
<evidence type="ECO:0000313" key="3">
    <source>
        <dbReference type="Proteomes" id="UP000602284"/>
    </source>
</evidence>
<comment type="caution">
    <text evidence="2">The sequence shown here is derived from an EMBL/GenBank/DDBJ whole genome shotgun (WGS) entry which is preliminary data.</text>
</comment>
<dbReference type="RefSeq" id="WP_201637893.1">
    <property type="nucleotide sequence ID" value="NZ_JAEQNB010000007.1"/>
</dbReference>
<evidence type="ECO:0000256" key="1">
    <source>
        <dbReference type="SAM" id="MobiDB-lite"/>
    </source>
</evidence>
<accession>A0ABS1JFW6</accession>
<feature type="region of interest" description="Disordered" evidence="1">
    <location>
        <begin position="62"/>
        <end position="81"/>
    </location>
</feature>
<dbReference type="Proteomes" id="UP000602284">
    <property type="component" value="Unassembled WGS sequence"/>
</dbReference>
<dbReference type="EMBL" id="JAEQNB010000007">
    <property type="protein sequence ID" value="MBL0388894.1"/>
    <property type="molecule type" value="Genomic_DNA"/>
</dbReference>
<keyword evidence="3" id="KW-1185">Reference proteome</keyword>
<feature type="compositionally biased region" description="Basic and acidic residues" evidence="1">
    <location>
        <begin position="65"/>
        <end position="81"/>
    </location>
</feature>
<sequence length="81" mass="9293">MEKSAVREMVVQKVSKELYLDEQFVLDVMDAMEKELGDELYGRDTIAEVVARILDIMDDTDENWESDKSGLTDKGVKKVNH</sequence>
<name>A0ABS1JFW6_9BACL</name>